<organism evidence="1 2">
    <name type="scientific">Candidatus Colimorpha enterica</name>
    <dbReference type="NCBI Taxonomy" id="3083063"/>
    <lineage>
        <taxon>Bacteria</taxon>
        <taxon>Pseudomonadati</taxon>
        <taxon>Bacteroidota</taxon>
        <taxon>Bacteroidia</taxon>
        <taxon>Bacteroidales</taxon>
        <taxon>Candidatus Colimorpha</taxon>
    </lineage>
</organism>
<evidence type="ECO:0000313" key="1">
    <source>
        <dbReference type="EMBL" id="CDC69474.1"/>
    </source>
</evidence>
<sequence>MEFISEADFERTGDFPAVEYRLIRSARTVGGEKTAVYSLLCISHDDDGLSDETFIYDVSSDPETASEIFAAITVGKVTPVTVADVVADCLADL</sequence>
<dbReference type="Proteomes" id="UP000017938">
    <property type="component" value="Unassembled WGS sequence"/>
</dbReference>
<dbReference type="Pfam" id="PF20124">
    <property type="entry name" value="DUF6514"/>
    <property type="match status" value="1"/>
</dbReference>
<dbReference type="InterPro" id="IPR017016">
    <property type="entry name" value="UCP033595"/>
</dbReference>
<reference evidence="1" key="1">
    <citation type="submission" date="2012-11" db="EMBL/GenBank/DDBJ databases">
        <title>Dependencies among metagenomic species, viruses, plasmids and units of genetic variation.</title>
        <authorList>
            <person name="Nielsen H.B."/>
            <person name="Almeida M."/>
            <person name="Juncker A.S."/>
            <person name="Rasmussen S."/>
            <person name="Li J."/>
            <person name="Sunagawa S."/>
            <person name="Plichta D."/>
            <person name="Gautier L."/>
            <person name="Le Chatelier E."/>
            <person name="Peletier E."/>
            <person name="Bonde I."/>
            <person name="Nielsen T."/>
            <person name="Manichanh C."/>
            <person name="Arumugam M."/>
            <person name="Batto J."/>
            <person name="Santos M.B.Q.D."/>
            <person name="Blom N."/>
            <person name="Borruel N."/>
            <person name="Burgdorf K.S."/>
            <person name="Boumezbeur F."/>
            <person name="Casellas F."/>
            <person name="Dore J."/>
            <person name="Guarner F."/>
            <person name="Hansen T."/>
            <person name="Hildebrand F."/>
            <person name="Kaas R.S."/>
            <person name="Kennedy S."/>
            <person name="Kristiansen K."/>
            <person name="Kultima J.R."/>
            <person name="Leonard P."/>
            <person name="Levenez F."/>
            <person name="Lund O."/>
            <person name="Moumen B."/>
            <person name="Le Paslier D."/>
            <person name="Pons N."/>
            <person name="Pedersen O."/>
            <person name="Prifti E."/>
            <person name="Qin J."/>
            <person name="Raes J."/>
            <person name="Tap J."/>
            <person name="Tims S."/>
            <person name="Ussery D.W."/>
            <person name="Yamada T."/>
            <person name="MetaHit consortium"/>
            <person name="Renault P."/>
            <person name="Sicheritz-Ponten T."/>
            <person name="Bork P."/>
            <person name="Wang J."/>
            <person name="Brunak S."/>
            <person name="Ehrlich S.D."/>
        </authorList>
    </citation>
    <scope>NUCLEOTIDE SEQUENCE [LARGE SCALE GENOMIC DNA]</scope>
</reference>
<name>R6TID0_9BACT</name>
<evidence type="ECO:0000313" key="2">
    <source>
        <dbReference type="Proteomes" id="UP000017938"/>
    </source>
</evidence>
<comment type="caution">
    <text evidence="1">The sequence shown here is derived from an EMBL/GenBank/DDBJ whole genome shotgun (WGS) entry which is preliminary data.</text>
</comment>
<proteinExistence type="predicted"/>
<dbReference type="AlphaFoldDB" id="R6TID0"/>
<dbReference type="EMBL" id="CBFW010000002">
    <property type="protein sequence ID" value="CDC69474.1"/>
    <property type="molecule type" value="Genomic_DNA"/>
</dbReference>
<accession>R6TID0</accession>
<gene>
    <name evidence="1" type="ORF">BN580_00027</name>
</gene>
<protein>
    <submittedName>
        <fullName evidence="1">Uncharacterized protein</fullName>
    </submittedName>
</protein>